<gene>
    <name evidence="1" type="ORF">CYCCA115_LOCUS19555</name>
</gene>
<reference evidence="1" key="1">
    <citation type="submission" date="2023-08" db="EMBL/GenBank/DDBJ databases">
        <authorList>
            <person name="Audoor S."/>
            <person name="Bilcke G."/>
        </authorList>
    </citation>
    <scope>NUCLEOTIDE SEQUENCE</scope>
</reference>
<evidence type="ECO:0000313" key="1">
    <source>
        <dbReference type="EMBL" id="CAJ1962159.1"/>
    </source>
</evidence>
<proteinExistence type="predicted"/>
<dbReference type="EMBL" id="CAKOGP040002093">
    <property type="protein sequence ID" value="CAJ1962159.1"/>
    <property type="molecule type" value="Genomic_DNA"/>
</dbReference>
<organism evidence="1 2">
    <name type="scientific">Cylindrotheca closterium</name>
    <dbReference type="NCBI Taxonomy" id="2856"/>
    <lineage>
        <taxon>Eukaryota</taxon>
        <taxon>Sar</taxon>
        <taxon>Stramenopiles</taxon>
        <taxon>Ochrophyta</taxon>
        <taxon>Bacillariophyta</taxon>
        <taxon>Bacillariophyceae</taxon>
        <taxon>Bacillariophycidae</taxon>
        <taxon>Bacillariales</taxon>
        <taxon>Bacillariaceae</taxon>
        <taxon>Cylindrotheca</taxon>
    </lineage>
</organism>
<accession>A0AAD2JLN4</accession>
<comment type="caution">
    <text evidence="1">The sequence shown here is derived from an EMBL/GenBank/DDBJ whole genome shotgun (WGS) entry which is preliminary data.</text>
</comment>
<sequence>MLSSPTHWVRTGFGDSERTFKPPSVIPFQGCGQGNGAGPPIWISVSSVLIAMMEAAGGFRATGGAINPKKSFWWLIDFEWDSRTGKWKFRGEKAVAPDFELQIQGLLGATESLRRLEPDDSERTLRVMLAPLENLEAHKAQMVAKATDWAEQLPPNLLHKYDVLPLIKSTIMKKLEYPMALTTLDAQQWTDIMSPVLQVCLPKAGVCRNFPQDIVFAPLSYQGLGLPHPFGCQVFKHLEMLLRHMANRTKTGDYMEANIQAHQLETGTSFGLLQQVYTNTAILASDTWMKRVWHELKGLDIFLAYDSPALSLRCTDDSLLIDLFINLEVEQEELLWLNWCQMFLQTTLSRALLASNRPHHPLQQPLGPWTDRLEDWNWLLSPTTGLFTAMGQPGNTFALRAPTPHHVATHQGRPILPAHGGLHRFLLTFFTAAELCTDYYGWVPDEIEVHGDEATLADALLDGRLRVISDGSFKNELGTAAVQILVKHGGCHRIIIRCQTPGLPQDQSPYRSELIGLLAGIMVVDWLLEQWFPNILIGPKVRIACDGLSAIEMAFEDRPLSPPMPSLTWYRPFGKLSFGSR</sequence>
<protein>
    <submittedName>
        <fullName evidence="1">Uncharacterized protein</fullName>
    </submittedName>
</protein>
<name>A0AAD2JLN4_9STRA</name>
<dbReference type="Proteomes" id="UP001295423">
    <property type="component" value="Unassembled WGS sequence"/>
</dbReference>
<evidence type="ECO:0000313" key="2">
    <source>
        <dbReference type="Proteomes" id="UP001295423"/>
    </source>
</evidence>
<keyword evidence="2" id="KW-1185">Reference proteome</keyword>
<dbReference type="AlphaFoldDB" id="A0AAD2JLN4"/>